<evidence type="ECO:0000313" key="2">
    <source>
        <dbReference type="EMBL" id="RPA65070.1"/>
    </source>
</evidence>
<protein>
    <submittedName>
        <fullName evidence="2">Uncharacterized protein</fullName>
    </submittedName>
</protein>
<evidence type="ECO:0000256" key="1">
    <source>
        <dbReference type="SAM" id="Phobius"/>
    </source>
</evidence>
<keyword evidence="3" id="KW-1185">Reference proteome</keyword>
<comment type="caution">
    <text evidence="2">The sequence shown here is derived from an EMBL/GenBank/DDBJ whole genome shotgun (WGS) entry which is preliminary data.</text>
</comment>
<name>A0A3N4H2N2_9LACT</name>
<dbReference type="RefSeq" id="WP_123779173.1">
    <property type="nucleotide sequence ID" value="NZ_RKMG01000002.1"/>
</dbReference>
<accession>A0A3N4H2N2</accession>
<organism evidence="2 3">
    <name type="scientific">Aerococcus agrisoli</name>
    <dbReference type="NCBI Taxonomy" id="2487350"/>
    <lineage>
        <taxon>Bacteria</taxon>
        <taxon>Bacillati</taxon>
        <taxon>Bacillota</taxon>
        <taxon>Bacilli</taxon>
        <taxon>Lactobacillales</taxon>
        <taxon>Aerococcaceae</taxon>
        <taxon>Aerococcus</taxon>
    </lineage>
</organism>
<evidence type="ECO:0000313" key="3">
    <source>
        <dbReference type="Proteomes" id="UP000273977"/>
    </source>
</evidence>
<dbReference type="EMBL" id="RKMG01000002">
    <property type="protein sequence ID" value="RPA65070.1"/>
    <property type="molecule type" value="Genomic_DNA"/>
</dbReference>
<dbReference type="AlphaFoldDB" id="A0A3N4H2N2"/>
<feature type="transmembrane region" description="Helical" evidence="1">
    <location>
        <begin position="6"/>
        <end position="27"/>
    </location>
</feature>
<keyword evidence="1" id="KW-1133">Transmembrane helix</keyword>
<keyword evidence="1" id="KW-0812">Transmembrane</keyword>
<proteinExistence type="predicted"/>
<gene>
    <name evidence="2" type="ORF">EF384_01280</name>
</gene>
<sequence length="184" mass="20640">MDILFVFLLLGGLGIIVGIIWLIVNLIRKRNKKIPIIITVVSLVIAIGSSIGLDHVNEIDYNKPVNTALTISKLRGQGGEYENGTFDMDDTLYDAYIIDDNAAVIINSNDTVKGFYAYQASDSEVYEILETLGFPIDDYLTDFISDDESNTYTKTYDNYSIQLSEYPGAYGDHYENELSVMFND</sequence>
<reference evidence="2 3" key="1">
    <citation type="submission" date="2018-11" db="EMBL/GenBank/DDBJ databases">
        <title>Aerococcus sp. SJQ22, whole genome shotgun sequence.</title>
        <authorList>
            <person name="Sun L."/>
            <person name="Gao X."/>
            <person name="Chen W."/>
            <person name="Huang K."/>
        </authorList>
    </citation>
    <scope>NUCLEOTIDE SEQUENCE [LARGE SCALE GENOMIC DNA]</scope>
    <source>
        <strain evidence="2 3">SJQ22</strain>
    </source>
</reference>
<dbReference type="Proteomes" id="UP000273977">
    <property type="component" value="Unassembled WGS sequence"/>
</dbReference>
<keyword evidence="1" id="KW-0472">Membrane</keyword>
<feature type="transmembrane region" description="Helical" evidence="1">
    <location>
        <begin position="34"/>
        <end position="53"/>
    </location>
</feature>